<proteinExistence type="predicted"/>
<accession>A0ACC1HKK4</accession>
<dbReference type="Proteomes" id="UP001145114">
    <property type="component" value="Unassembled WGS sequence"/>
</dbReference>
<evidence type="ECO:0000313" key="1">
    <source>
        <dbReference type="EMBL" id="KAJ1677105.1"/>
    </source>
</evidence>
<keyword evidence="2" id="KW-1185">Reference proteome</keyword>
<dbReference type="EMBL" id="JAMZIH010002973">
    <property type="protein sequence ID" value="KAJ1677105.1"/>
    <property type="molecule type" value="Genomic_DNA"/>
</dbReference>
<reference evidence="1" key="1">
    <citation type="submission" date="2022-06" db="EMBL/GenBank/DDBJ databases">
        <title>Phylogenomic reconstructions and comparative analyses of Kickxellomycotina fungi.</title>
        <authorList>
            <person name="Reynolds N.K."/>
            <person name="Stajich J.E."/>
            <person name="Barry K."/>
            <person name="Grigoriev I.V."/>
            <person name="Crous P."/>
            <person name="Smith M.E."/>
        </authorList>
    </citation>
    <scope>NUCLEOTIDE SEQUENCE</scope>
    <source>
        <strain evidence="1">RSA 2271</strain>
    </source>
</reference>
<name>A0ACC1HKK4_9FUNG</name>
<protein>
    <submittedName>
        <fullName evidence="1">Uncharacterized protein</fullName>
    </submittedName>
</protein>
<organism evidence="1 2">
    <name type="scientific">Spiromyces aspiralis</name>
    <dbReference type="NCBI Taxonomy" id="68401"/>
    <lineage>
        <taxon>Eukaryota</taxon>
        <taxon>Fungi</taxon>
        <taxon>Fungi incertae sedis</taxon>
        <taxon>Zoopagomycota</taxon>
        <taxon>Kickxellomycotina</taxon>
        <taxon>Kickxellomycetes</taxon>
        <taxon>Kickxellales</taxon>
        <taxon>Kickxellaceae</taxon>
        <taxon>Spiromyces</taxon>
    </lineage>
</organism>
<feature type="non-terminal residue" evidence="1">
    <location>
        <position position="203"/>
    </location>
</feature>
<gene>
    <name evidence="1" type="ORF">EV182_006864</name>
</gene>
<evidence type="ECO:0000313" key="2">
    <source>
        <dbReference type="Proteomes" id="UP001145114"/>
    </source>
</evidence>
<sequence length="203" mass="24498">MRTAELNDHQSDQAAYMRLCVFTCASGIDLAVFAACKDRQLVTKVFSGWRRATRLADEAQKFLKSGMAWRCFWKWRQGARWYILAIHFRESYDHRHALGIIDAWRQLGKSVKSRHALAATHHVQQQERWYFQKWRKRYLELTAAEREIKGRQNRALVEKSFRTIRSRYRANKRLRSKLPLVRKHVRQKLHEKRQMLFRAWRSV</sequence>
<comment type="caution">
    <text evidence="1">The sequence shown here is derived from an EMBL/GenBank/DDBJ whole genome shotgun (WGS) entry which is preliminary data.</text>
</comment>